<gene>
    <name evidence="8" type="ORF">HOLleu_22274</name>
</gene>
<sequence length="187" mass="21308">MLDLTSSYDQERSRLNKDPETRTPAGPSESYTNPLVIIDLIVDVMFIVDIFINFRTTFIDDQKGEVVSDPAKIAKHYLKGWFVIDVLAAIPFDLLMFGLATDERTTTAMGLLKTARLLRLLRVARRVDHYSQYAPAVVILLMCAFSLVAHWLACIWYAIGEAQRVKIPHGWLWSLSLETDQPYRVSC</sequence>
<name>A0A9Q1H4I8_HOLLE</name>
<proteinExistence type="predicted"/>
<evidence type="ECO:0000313" key="8">
    <source>
        <dbReference type="EMBL" id="KAJ8035142.1"/>
    </source>
</evidence>
<dbReference type="EMBL" id="JAIZAY010000010">
    <property type="protein sequence ID" value="KAJ8035142.1"/>
    <property type="molecule type" value="Genomic_DNA"/>
</dbReference>
<feature type="region of interest" description="Disordered" evidence="5">
    <location>
        <begin position="1"/>
        <end position="28"/>
    </location>
</feature>
<keyword evidence="3 6" id="KW-1133">Transmembrane helix</keyword>
<feature type="transmembrane region" description="Helical" evidence="6">
    <location>
        <begin position="133"/>
        <end position="159"/>
    </location>
</feature>
<dbReference type="SUPFAM" id="SSF81324">
    <property type="entry name" value="Voltage-gated potassium channels"/>
    <property type="match status" value="1"/>
</dbReference>
<evidence type="ECO:0000256" key="4">
    <source>
        <dbReference type="ARBA" id="ARBA00023136"/>
    </source>
</evidence>
<feature type="compositionally biased region" description="Basic and acidic residues" evidence="5">
    <location>
        <begin position="9"/>
        <end position="21"/>
    </location>
</feature>
<feature type="domain" description="Ion transport" evidence="7">
    <location>
        <begin position="27"/>
        <end position="160"/>
    </location>
</feature>
<dbReference type="Pfam" id="PF00520">
    <property type="entry name" value="Ion_trans"/>
    <property type="match status" value="1"/>
</dbReference>
<evidence type="ECO:0000256" key="5">
    <source>
        <dbReference type="SAM" id="MobiDB-lite"/>
    </source>
</evidence>
<dbReference type="AlphaFoldDB" id="A0A9Q1H4I8"/>
<evidence type="ECO:0000259" key="7">
    <source>
        <dbReference type="Pfam" id="PF00520"/>
    </source>
</evidence>
<dbReference type="InterPro" id="IPR050818">
    <property type="entry name" value="KCNH_animal-type"/>
</dbReference>
<organism evidence="8 9">
    <name type="scientific">Holothuria leucospilota</name>
    <name type="common">Black long sea cucumber</name>
    <name type="synonym">Mertensiothuria leucospilota</name>
    <dbReference type="NCBI Taxonomy" id="206669"/>
    <lineage>
        <taxon>Eukaryota</taxon>
        <taxon>Metazoa</taxon>
        <taxon>Echinodermata</taxon>
        <taxon>Eleutherozoa</taxon>
        <taxon>Echinozoa</taxon>
        <taxon>Holothuroidea</taxon>
        <taxon>Aspidochirotacea</taxon>
        <taxon>Aspidochirotida</taxon>
        <taxon>Holothuriidae</taxon>
        <taxon>Holothuria</taxon>
    </lineage>
</organism>
<dbReference type="GO" id="GO:0042391">
    <property type="term" value="P:regulation of membrane potential"/>
    <property type="evidence" value="ECO:0007669"/>
    <property type="project" value="TreeGrafter"/>
</dbReference>
<dbReference type="InterPro" id="IPR005821">
    <property type="entry name" value="Ion_trans_dom"/>
</dbReference>
<dbReference type="GO" id="GO:0005886">
    <property type="term" value="C:plasma membrane"/>
    <property type="evidence" value="ECO:0007669"/>
    <property type="project" value="TreeGrafter"/>
</dbReference>
<keyword evidence="2 6" id="KW-0812">Transmembrane</keyword>
<evidence type="ECO:0000256" key="6">
    <source>
        <dbReference type="SAM" id="Phobius"/>
    </source>
</evidence>
<keyword evidence="9" id="KW-1185">Reference proteome</keyword>
<dbReference type="Gene3D" id="1.10.287.70">
    <property type="match status" value="1"/>
</dbReference>
<evidence type="ECO:0000256" key="1">
    <source>
        <dbReference type="ARBA" id="ARBA00004141"/>
    </source>
</evidence>
<evidence type="ECO:0000313" key="9">
    <source>
        <dbReference type="Proteomes" id="UP001152320"/>
    </source>
</evidence>
<dbReference type="Proteomes" id="UP001152320">
    <property type="component" value="Chromosome 10"/>
</dbReference>
<reference evidence="8" key="1">
    <citation type="submission" date="2021-10" db="EMBL/GenBank/DDBJ databases">
        <title>Tropical sea cucumber genome reveals ecological adaptation and Cuvierian tubules defense mechanism.</title>
        <authorList>
            <person name="Chen T."/>
        </authorList>
    </citation>
    <scope>NUCLEOTIDE SEQUENCE</scope>
    <source>
        <strain evidence="8">Nanhai2018</strain>
        <tissue evidence="8">Muscle</tissue>
    </source>
</reference>
<dbReference type="PRINTS" id="PR01463">
    <property type="entry name" value="EAGCHANLFMLY"/>
</dbReference>
<evidence type="ECO:0000256" key="3">
    <source>
        <dbReference type="ARBA" id="ARBA00022989"/>
    </source>
</evidence>
<dbReference type="PANTHER" id="PTHR10217:SF548">
    <property type="entry name" value="GH12235P"/>
    <property type="match status" value="1"/>
</dbReference>
<feature type="transmembrane region" description="Helical" evidence="6">
    <location>
        <begin position="81"/>
        <end position="100"/>
    </location>
</feature>
<keyword evidence="4 6" id="KW-0472">Membrane</keyword>
<comment type="subcellular location">
    <subcellularLocation>
        <location evidence="1">Membrane</location>
        <topology evidence="1">Multi-pass membrane protein</topology>
    </subcellularLocation>
</comment>
<dbReference type="OrthoDB" id="432483at2759"/>
<dbReference type="GO" id="GO:0005242">
    <property type="term" value="F:inward rectifier potassium channel activity"/>
    <property type="evidence" value="ECO:0007669"/>
    <property type="project" value="TreeGrafter"/>
</dbReference>
<accession>A0A9Q1H4I8</accession>
<feature type="transmembrane region" description="Helical" evidence="6">
    <location>
        <begin position="35"/>
        <end position="54"/>
    </location>
</feature>
<dbReference type="InterPro" id="IPR003938">
    <property type="entry name" value="K_chnl_volt-dep_EAG/ELK/ERG"/>
</dbReference>
<dbReference type="PANTHER" id="PTHR10217">
    <property type="entry name" value="VOLTAGE AND LIGAND GATED POTASSIUM CHANNEL"/>
    <property type="match status" value="1"/>
</dbReference>
<evidence type="ECO:0000256" key="2">
    <source>
        <dbReference type="ARBA" id="ARBA00022692"/>
    </source>
</evidence>
<protein>
    <submittedName>
        <fullName evidence="8">Potassium voltage-gated channel subfamily H member 7</fullName>
    </submittedName>
</protein>
<comment type="caution">
    <text evidence="8">The sequence shown here is derived from an EMBL/GenBank/DDBJ whole genome shotgun (WGS) entry which is preliminary data.</text>
</comment>